<gene>
    <name evidence="7" type="ORF">GQR42_07790</name>
</gene>
<dbReference type="Pfam" id="PF07669">
    <property type="entry name" value="Eco57I"/>
    <property type="match status" value="1"/>
</dbReference>
<dbReference type="Gene3D" id="3.40.50.150">
    <property type="entry name" value="Vaccinia Virus protein VP39"/>
    <property type="match status" value="1"/>
</dbReference>
<dbReference type="GO" id="GO:0003676">
    <property type="term" value="F:nucleic acid binding"/>
    <property type="evidence" value="ECO:0007669"/>
    <property type="project" value="InterPro"/>
</dbReference>
<dbReference type="RefSeq" id="WP_158199519.1">
    <property type="nucleotide sequence ID" value="NZ_CP046973.1"/>
</dbReference>
<evidence type="ECO:0000256" key="5">
    <source>
        <dbReference type="ARBA" id="ARBA00047942"/>
    </source>
</evidence>
<dbReference type="InterPro" id="IPR011639">
    <property type="entry name" value="MethylTrfase_TaqI-like_dom"/>
</dbReference>
<name>A0A857D299_MICAE</name>
<dbReference type="PANTHER" id="PTHR33841:SF1">
    <property type="entry name" value="DNA METHYLTRANSFERASE A"/>
    <property type="match status" value="1"/>
</dbReference>
<protein>
    <recommendedName>
        <fullName evidence="1">site-specific DNA-methyltransferase (adenine-specific)</fullName>
        <ecNumber evidence="1">2.1.1.72</ecNumber>
    </recommendedName>
</protein>
<comment type="catalytic activity">
    <reaction evidence="5">
        <text>a 2'-deoxyadenosine in DNA + S-adenosyl-L-methionine = an N(6)-methyl-2'-deoxyadenosine in DNA + S-adenosyl-L-homocysteine + H(+)</text>
        <dbReference type="Rhea" id="RHEA:15197"/>
        <dbReference type="Rhea" id="RHEA-COMP:12418"/>
        <dbReference type="Rhea" id="RHEA-COMP:12419"/>
        <dbReference type="ChEBI" id="CHEBI:15378"/>
        <dbReference type="ChEBI" id="CHEBI:57856"/>
        <dbReference type="ChEBI" id="CHEBI:59789"/>
        <dbReference type="ChEBI" id="CHEBI:90615"/>
        <dbReference type="ChEBI" id="CHEBI:90616"/>
        <dbReference type="EC" id="2.1.1.72"/>
    </reaction>
</comment>
<feature type="domain" description="Type II methyltransferase M.TaqI-like" evidence="6">
    <location>
        <begin position="38"/>
        <end position="138"/>
    </location>
</feature>
<dbReference type="SUPFAM" id="SSF53335">
    <property type="entry name" value="S-adenosyl-L-methionine-dependent methyltransferases"/>
    <property type="match status" value="1"/>
</dbReference>
<evidence type="ECO:0000259" key="6">
    <source>
        <dbReference type="Pfam" id="PF07669"/>
    </source>
</evidence>
<sequence length="147" mass="17020">MSREQISNLQDYLVDLWAKNPNPSWFEHKTHEKVLDVLNMADFLSPKYHLVVANPPYMGNKGINNRLKAFLQDNYSDVKSDLFSAFMVRIVEMTLHKGEIGFVAPYVWMFISSYENLRKFILEKTIITSLVQLEYNAFAPACIPVAK</sequence>
<dbReference type="GO" id="GO:0009007">
    <property type="term" value="F:site-specific DNA-methyltransferase (adenine-specific) activity"/>
    <property type="evidence" value="ECO:0007669"/>
    <property type="project" value="UniProtKB-EC"/>
</dbReference>
<evidence type="ECO:0000313" key="8">
    <source>
        <dbReference type="Proteomes" id="UP000438345"/>
    </source>
</evidence>
<dbReference type="InterPro" id="IPR050953">
    <property type="entry name" value="N4_N6_ade-DNA_methylase"/>
</dbReference>
<evidence type="ECO:0000256" key="1">
    <source>
        <dbReference type="ARBA" id="ARBA00011900"/>
    </source>
</evidence>
<proteinExistence type="predicted"/>
<reference evidence="7 8" key="1">
    <citation type="submission" date="2019-12" db="EMBL/GenBank/DDBJ databases">
        <title>Complete genome sequence of Microcystis aeruginosa strain FD4.</title>
        <authorList>
            <person name="Urakawa H."/>
        </authorList>
    </citation>
    <scope>NUCLEOTIDE SEQUENCE [LARGE SCALE GENOMIC DNA]</scope>
    <source>
        <strain evidence="7 8">FD4</strain>
    </source>
</reference>
<dbReference type="GO" id="GO:0006304">
    <property type="term" value="P:DNA modification"/>
    <property type="evidence" value="ECO:0007669"/>
    <property type="project" value="InterPro"/>
</dbReference>
<keyword evidence="2 7" id="KW-0489">Methyltransferase</keyword>
<evidence type="ECO:0000256" key="4">
    <source>
        <dbReference type="ARBA" id="ARBA00022691"/>
    </source>
</evidence>
<dbReference type="PROSITE" id="PS00092">
    <property type="entry name" value="N6_MTASE"/>
    <property type="match status" value="1"/>
</dbReference>
<dbReference type="Proteomes" id="UP000438345">
    <property type="component" value="Chromosome"/>
</dbReference>
<dbReference type="GO" id="GO:0032259">
    <property type="term" value="P:methylation"/>
    <property type="evidence" value="ECO:0007669"/>
    <property type="project" value="UniProtKB-KW"/>
</dbReference>
<keyword evidence="4" id="KW-0949">S-adenosyl-L-methionine</keyword>
<organism evidence="7 8">
    <name type="scientific">Microcystis aeruginosa FD4</name>
    <dbReference type="NCBI Taxonomy" id="2686288"/>
    <lineage>
        <taxon>Bacteria</taxon>
        <taxon>Bacillati</taxon>
        <taxon>Cyanobacteriota</taxon>
        <taxon>Cyanophyceae</taxon>
        <taxon>Oscillatoriophycideae</taxon>
        <taxon>Chroococcales</taxon>
        <taxon>Microcystaceae</taxon>
        <taxon>Microcystis</taxon>
    </lineage>
</organism>
<evidence type="ECO:0000256" key="2">
    <source>
        <dbReference type="ARBA" id="ARBA00022603"/>
    </source>
</evidence>
<accession>A0A857D299</accession>
<evidence type="ECO:0000256" key="3">
    <source>
        <dbReference type="ARBA" id="ARBA00022679"/>
    </source>
</evidence>
<dbReference type="InterPro" id="IPR029063">
    <property type="entry name" value="SAM-dependent_MTases_sf"/>
</dbReference>
<evidence type="ECO:0000313" key="7">
    <source>
        <dbReference type="EMBL" id="QGZ89479.1"/>
    </source>
</evidence>
<dbReference type="InterPro" id="IPR002052">
    <property type="entry name" value="DNA_methylase_N6_adenine_CS"/>
</dbReference>
<keyword evidence="3" id="KW-0808">Transferase</keyword>
<dbReference type="PANTHER" id="PTHR33841">
    <property type="entry name" value="DNA METHYLTRANSFERASE YEEA-RELATED"/>
    <property type="match status" value="1"/>
</dbReference>
<dbReference type="EC" id="2.1.1.72" evidence="1"/>
<dbReference type="AlphaFoldDB" id="A0A857D299"/>
<dbReference type="EMBL" id="CP046973">
    <property type="protein sequence ID" value="QGZ89479.1"/>
    <property type="molecule type" value="Genomic_DNA"/>
</dbReference>